<keyword evidence="2" id="KW-1185">Reference proteome</keyword>
<proteinExistence type="predicted"/>
<gene>
    <name evidence="1" type="ORF">J1605_021631</name>
</gene>
<organism evidence="1 2">
    <name type="scientific">Eschrichtius robustus</name>
    <name type="common">California gray whale</name>
    <name type="synonym">Eschrichtius gibbosus</name>
    <dbReference type="NCBI Taxonomy" id="9764"/>
    <lineage>
        <taxon>Eukaryota</taxon>
        <taxon>Metazoa</taxon>
        <taxon>Chordata</taxon>
        <taxon>Craniata</taxon>
        <taxon>Vertebrata</taxon>
        <taxon>Euteleostomi</taxon>
        <taxon>Mammalia</taxon>
        <taxon>Eutheria</taxon>
        <taxon>Laurasiatheria</taxon>
        <taxon>Artiodactyla</taxon>
        <taxon>Whippomorpha</taxon>
        <taxon>Cetacea</taxon>
        <taxon>Mysticeti</taxon>
        <taxon>Eschrichtiidae</taxon>
        <taxon>Eschrichtius</taxon>
    </lineage>
</organism>
<comment type="caution">
    <text evidence="1">The sequence shown here is derived from an EMBL/GenBank/DDBJ whole genome shotgun (WGS) entry which is preliminary data.</text>
</comment>
<name>A0AB34HCK0_ESCRO</name>
<dbReference type="AlphaFoldDB" id="A0AB34HCK0"/>
<accession>A0AB34HCK0</accession>
<dbReference type="EMBL" id="JAIQCJ010001387">
    <property type="protein sequence ID" value="KAJ8789933.1"/>
    <property type="molecule type" value="Genomic_DNA"/>
</dbReference>
<evidence type="ECO:0000313" key="1">
    <source>
        <dbReference type="EMBL" id="KAJ8789933.1"/>
    </source>
</evidence>
<evidence type="ECO:0000313" key="2">
    <source>
        <dbReference type="Proteomes" id="UP001159641"/>
    </source>
</evidence>
<dbReference type="Proteomes" id="UP001159641">
    <property type="component" value="Unassembled WGS sequence"/>
</dbReference>
<sequence length="107" mass="11024">MFQAAGADAELPHTIFSALAPLKHSVRPGLNGAGVWSPVLQGTGAALDVDRMVLYKMKKSVKAINISGLVRVVIGAEGLGTPQVAVMSGGTCDLLEVHVPPNTPVPN</sequence>
<reference evidence="1 2" key="1">
    <citation type="submission" date="2022-11" db="EMBL/GenBank/DDBJ databases">
        <title>Whole genome sequence of Eschrichtius robustus ER-17-0199.</title>
        <authorList>
            <person name="Bruniche-Olsen A."/>
            <person name="Black A.N."/>
            <person name="Fields C.J."/>
            <person name="Walden K."/>
            <person name="Dewoody J.A."/>
        </authorList>
    </citation>
    <scope>NUCLEOTIDE SEQUENCE [LARGE SCALE GENOMIC DNA]</scope>
    <source>
        <strain evidence="1">ER-17-0199</strain>
        <tissue evidence="1">Blubber</tissue>
    </source>
</reference>
<protein>
    <submittedName>
        <fullName evidence="1">Uncharacterized protein</fullName>
    </submittedName>
</protein>